<dbReference type="InterPro" id="IPR050079">
    <property type="entry name" value="DEAD_box_RNA_helicase"/>
</dbReference>
<evidence type="ECO:0000256" key="6">
    <source>
        <dbReference type="PROSITE-ProRule" id="PRU00552"/>
    </source>
</evidence>
<evidence type="ECO:0000256" key="1">
    <source>
        <dbReference type="ARBA" id="ARBA00022741"/>
    </source>
</evidence>
<feature type="region of interest" description="Disordered" evidence="8">
    <location>
        <begin position="379"/>
        <end position="454"/>
    </location>
</feature>
<evidence type="ECO:0000256" key="5">
    <source>
        <dbReference type="ARBA" id="ARBA00038437"/>
    </source>
</evidence>
<evidence type="ECO:0000313" key="12">
    <source>
        <dbReference type="EMBL" id="MVA97544.1"/>
    </source>
</evidence>
<keyword evidence="4 7" id="KW-0067">ATP-binding</keyword>
<feature type="compositionally biased region" description="Basic residues" evidence="8">
    <location>
        <begin position="409"/>
        <end position="426"/>
    </location>
</feature>
<dbReference type="PROSITE" id="PS51194">
    <property type="entry name" value="HELICASE_CTER"/>
    <property type="match status" value="1"/>
</dbReference>
<keyword evidence="13" id="KW-1185">Reference proteome</keyword>
<dbReference type="CDD" id="cd18787">
    <property type="entry name" value="SF2_C_DEAD"/>
    <property type="match status" value="1"/>
</dbReference>
<accession>A0A844QG03</accession>
<dbReference type="GO" id="GO:0003724">
    <property type="term" value="F:RNA helicase activity"/>
    <property type="evidence" value="ECO:0007669"/>
    <property type="project" value="InterPro"/>
</dbReference>
<dbReference type="InterPro" id="IPR011545">
    <property type="entry name" value="DEAD/DEAH_box_helicase_dom"/>
</dbReference>
<dbReference type="PROSITE" id="PS51192">
    <property type="entry name" value="HELICASE_ATP_BIND_1"/>
    <property type="match status" value="1"/>
</dbReference>
<feature type="compositionally biased region" description="Basic residues" evidence="8">
    <location>
        <begin position="439"/>
        <end position="454"/>
    </location>
</feature>
<dbReference type="AlphaFoldDB" id="A0A844QG03"/>
<dbReference type="InterPro" id="IPR027417">
    <property type="entry name" value="P-loop_NTPase"/>
</dbReference>
<evidence type="ECO:0000256" key="2">
    <source>
        <dbReference type="ARBA" id="ARBA00022801"/>
    </source>
</evidence>
<dbReference type="CDD" id="cd00268">
    <property type="entry name" value="DEADc"/>
    <property type="match status" value="1"/>
</dbReference>
<comment type="similarity">
    <text evidence="5 7">Belongs to the DEAD box helicase family.</text>
</comment>
<dbReference type="PROSITE" id="PS51195">
    <property type="entry name" value="Q_MOTIF"/>
    <property type="match status" value="1"/>
</dbReference>
<evidence type="ECO:0000259" key="10">
    <source>
        <dbReference type="PROSITE" id="PS51194"/>
    </source>
</evidence>
<keyword evidence="2 7" id="KW-0378">Hydrolase</keyword>
<keyword evidence="3 7" id="KW-0347">Helicase</keyword>
<gene>
    <name evidence="12" type="ORF">GN330_09835</name>
</gene>
<dbReference type="SMART" id="SM00490">
    <property type="entry name" value="HELICc"/>
    <property type="match status" value="1"/>
</dbReference>
<dbReference type="SUPFAM" id="SSF52540">
    <property type="entry name" value="P-loop containing nucleoside triphosphate hydrolases"/>
    <property type="match status" value="1"/>
</dbReference>
<feature type="domain" description="Helicase C-terminal" evidence="10">
    <location>
        <begin position="228"/>
        <end position="388"/>
    </location>
</feature>
<feature type="domain" description="Helicase ATP-binding" evidence="9">
    <location>
        <begin position="42"/>
        <end position="217"/>
    </location>
</feature>
<proteinExistence type="inferred from homology"/>
<dbReference type="InterPro" id="IPR000629">
    <property type="entry name" value="RNA-helicase_DEAD-box_CS"/>
</dbReference>
<feature type="short sequence motif" description="Q motif" evidence="6">
    <location>
        <begin position="11"/>
        <end position="39"/>
    </location>
</feature>
<dbReference type="GO" id="GO:0005829">
    <property type="term" value="C:cytosol"/>
    <property type="evidence" value="ECO:0007669"/>
    <property type="project" value="TreeGrafter"/>
</dbReference>
<dbReference type="SMART" id="SM00487">
    <property type="entry name" value="DEXDc"/>
    <property type="match status" value="1"/>
</dbReference>
<keyword evidence="1 7" id="KW-0547">Nucleotide-binding</keyword>
<dbReference type="Pfam" id="PF00271">
    <property type="entry name" value="Helicase_C"/>
    <property type="match status" value="1"/>
</dbReference>
<dbReference type="RefSeq" id="WP_156712493.1">
    <property type="nucleotide sequence ID" value="NZ_WPHG01000002.1"/>
</dbReference>
<name>A0A844QG03_9HYPH</name>
<dbReference type="EMBL" id="WPHG01000002">
    <property type="protein sequence ID" value="MVA97544.1"/>
    <property type="molecule type" value="Genomic_DNA"/>
</dbReference>
<dbReference type="Pfam" id="PF00270">
    <property type="entry name" value="DEAD"/>
    <property type="match status" value="1"/>
</dbReference>
<sequence length="454" mass="49042">MTDIDTANPQAGFADLGIAGALLKALAKAGFSDPKPIQNQAIPHMLKGRDVLGIAQTGSGKTAAFALPVLSAIMSLGARRQPKTAHALVLAPTRELAVQIEEAFRLFSRGAHITTALVLGGVSRSSQTKRLRDGVDVLVATPGRLTDLVRAGDVRLSETRWLVLDEADRMLDMGFINDVRRLARATHPKRQVALFSATMPAEIEKLAMELLKDPVSVSVAPQATTVAEIRQHVVLARTKQKRVVLTGLLSEPAMKSVIVFSRTKHGADKVTRQLEQDGISAAVIHGNKSQNARQKALNGFRGGDVRVLVATDIAARGIDVPGITHVVNYDLPDEAETYVHRIGRTGRNGADGIAITLCAPDERAKLRAVERLARTRLEIMADHTGEPDPAPQPRPARGTAEAETDRPRAKAFKPARSHDGKHKPRPAAKEAGAPDKTRPQRRRRPQRARFAKAA</sequence>
<feature type="domain" description="DEAD-box RNA helicase Q" evidence="11">
    <location>
        <begin position="11"/>
        <end position="39"/>
    </location>
</feature>
<dbReference type="InterPro" id="IPR014001">
    <property type="entry name" value="Helicase_ATP-bd"/>
</dbReference>
<dbReference type="InterPro" id="IPR001650">
    <property type="entry name" value="Helicase_C-like"/>
</dbReference>
<dbReference type="GO" id="GO:0003676">
    <property type="term" value="F:nucleic acid binding"/>
    <property type="evidence" value="ECO:0007669"/>
    <property type="project" value="InterPro"/>
</dbReference>
<comment type="caution">
    <text evidence="12">The sequence shown here is derived from an EMBL/GenBank/DDBJ whole genome shotgun (WGS) entry which is preliminary data.</text>
</comment>
<dbReference type="GO" id="GO:0005524">
    <property type="term" value="F:ATP binding"/>
    <property type="evidence" value="ECO:0007669"/>
    <property type="project" value="UniProtKB-KW"/>
</dbReference>
<evidence type="ECO:0000256" key="8">
    <source>
        <dbReference type="SAM" id="MobiDB-lite"/>
    </source>
</evidence>
<dbReference type="Gene3D" id="3.40.50.300">
    <property type="entry name" value="P-loop containing nucleotide triphosphate hydrolases"/>
    <property type="match status" value="2"/>
</dbReference>
<dbReference type="InterPro" id="IPR044742">
    <property type="entry name" value="DEAD/DEAH_RhlB"/>
</dbReference>
<evidence type="ECO:0000256" key="3">
    <source>
        <dbReference type="ARBA" id="ARBA00022806"/>
    </source>
</evidence>
<evidence type="ECO:0000313" key="13">
    <source>
        <dbReference type="Proteomes" id="UP000463224"/>
    </source>
</evidence>
<evidence type="ECO:0000259" key="11">
    <source>
        <dbReference type="PROSITE" id="PS51195"/>
    </source>
</evidence>
<dbReference type="GO" id="GO:0016787">
    <property type="term" value="F:hydrolase activity"/>
    <property type="evidence" value="ECO:0007669"/>
    <property type="project" value="UniProtKB-KW"/>
</dbReference>
<evidence type="ECO:0000259" key="9">
    <source>
        <dbReference type="PROSITE" id="PS51192"/>
    </source>
</evidence>
<protein>
    <submittedName>
        <fullName evidence="12">DEAD/DEAH box helicase</fullName>
    </submittedName>
</protein>
<dbReference type="Proteomes" id="UP000463224">
    <property type="component" value="Unassembled WGS sequence"/>
</dbReference>
<evidence type="ECO:0000256" key="7">
    <source>
        <dbReference type="RuleBase" id="RU000492"/>
    </source>
</evidence>
<evidence type="ECO:0000256" key="4">
    <source>
        <dbReference type="ARBA" id="ARBA00022840"/>
    </source>
</evidence>
<dbReference type="InterPro" id="IPR014014">
    <property type="entry name" value="RNA_helicase_DEAD_Q_motif"/>
</dbReference>
<dbReference type="PROSITE" id="PS00039">
    <property type="entry name" value="DEAD_ATP_HELICASE"/>
    <property type="match status" value="1"/>
</dbReference>
<organism evidence="12 13">
    <name type="scientific">Nitratireductor arenosus</name>
    <dbReference type="NCBI Taxonomy" id="2682096"/>
    <lineage>
        <taxon>Bacteria</taxon>
        <taxon>Pseudomonadati</taxon>
        <taxon>Pseudomonadota</taxon>
        <taxon>Alphaproteobacteria</taxon>
        <taxon>Hyphomicrobiales</taxon>
        <taxon>Phyllobacteriaceae</taxon>
        <taxon>Nitratireductor</taxon>
    </lineage>
</organism>
<dbReference type="PANTHER" id="PTHR47959:SF13">
    <property type="entry name" value="ATP-DEPENDENT RNA HELICASE RHLE"/>
    <property type="match status" value="1"/>
</dbReference>
<dbReference type="PANTHER" id="PTHR47959">
    <property type="entry name" value="ATP-DEPENDENT RNA HELICASE RHLE-RELATED"/>
    <property type="match status" value="1"/>
</dbReference>
<reference evidence="12 13" key="1">
    <citation type="submission" date="2019-12" db="EMBL/GenBank/DDBJ databases">
        <title>Nitratireductor arenosus sp. nov., Isolated from sea sand, Jeju island, South Korea.</title>
        <authorList>
            <person name="Kim W."/>
        </authorList>
    </citation>
    <scope>NUCLEOTIDE SEQUENCE [LARGE SCALE GENOMIC DNA]</scope>
    <source>
        <strain evidence="12 13">CAU 1489</strain>
    </source>
</reference>